<dbReference type="AlphaFoldDB" id="A0A2M9XCG1"/>
<proteinExistence type="predicted"/>
<reference evidence="2 3" key="1">
    <citation type="submission" date="2017-07" db="EMBL/GenBank/DDBJ databases">
        <title>Leptospira spp. isolated from tropical soils.</title>
        <authorList>
            <person name="Thibeaux R."/>
            <person name="Iraola G."/>
            <person name="Ferres I."/>
            <person name="Bierque E."/>
            <person name="Girault D."/>
            <person name="Soupe-Gilbert M.-E."/>
            <person name="Picardeau M."/>
            <person name="Goarant C."/>
        </authorList>
    </citation>
    <scope>NUCLEOTIDE SEQUENCE [LARGE SCALE GENOMIC DNA]</scope>
    <source>
        <strain evidence="2 3">MCA1-C-A1</strain>
    </source>
</reference>
<dbReference type="OrthoDB" id="5683663at2"/>
<evidence type="ECO:0000313" key="3">
    <source>
        <dbReference type="Proteomes" id="UP000232196"/>
    </source>
</evidence>
<evidence type="ECO:0000259" key="1">
    <source>
        <dbReference type="Pfam" id="PF04536"/>
    </source>
</evidence>
<gene>
    <name evidence="2" type="ORF">CH357_10790</name>
</gene>
<accession>A0A2M9XCG1</accession>
<protein>
    <recommendedName>
        <fullName evidence="1">TPM domain-containing protein</fullName>
    </recommendedName>
</protein>
<keyword evidence="3" id="KW-1185">Reference proteome</keyword>
<dbReference type="Gene3D" id="3.10.310.50">
    <property type="match status" value="1"/>
</dbReference>
<dbReference type="PANTHER" id="PTHR30373">
    <property type="entry name" value="UPF0603 PROTEIN YGCG"/>
    <property type="match status" value="1"/>
</dbReference>
<feature type="domain" description="TPM" evidence="1">
    <location>
        <begin position="38"/>
        <end position="160"/>
    </location>
</feature>
<dbReference type="PANTHER" id="PTHR30373:SF8">
    <property type="entry name" value="BLL7265 PROTEIN"/>
    <property type="match status" value="1"/>
</dbReference>
<dbReference type="RefSeq" id="WP_100706747.1">
    <property type="nucleotide sequence ID" value="NZ_NPDL01000008.1"/>
</dbReference>
<dbReference type="EMBL" id="NPDN01000005">
    <property type="protein sequence ID" value="PJZ25401.1"/>
    <property type="molecule type" value="Genomic_DNA"/>
</dbReference>
<evidence type="ECO:0000313" key="2">
    <source>
        <dbReference type="EMBL" id="PJZ25401.1"/>
    </source>
</evidence>
<organism evidence="2 3">
    <name type="scientific">Leptospira hartskeerlii</name>
    <dbReference type="NCBI Taxonomy" id="2023177"/>
    <lineage>
        <taxon>Bacteria</taxon>
        <taxon>Pseudomonadati</taxon>
        <taxon>Spirochaetota</taxon>
        <taxon>Spirochaetia</taxon>
        <taxon>Leptospirales</taxon>
        <taxon>Leptospiraceae</taxon>
        <taxon>Leptospira</taxon>
    </lineage>
</organism>
<dbReference type="Pfam" id="PF04536">
    <property type="entry name" value="TPM_phosphatase"/>
    <property type="match status" value="1"/>
</dbReference>
<name>A0A2M9XCG1_9LEPT</name>
<dbReference type="Proteomes" id="UP000232196">
    <property type="component" value="Unassembled WGS sequence"/>
</dbReference>
<sequence>MSKNPSLTERLVRNIFAGFLDLFRIGNGPLSGFTLLRKYFSSKDLREITSAVANSEKTHRGELKVAVETKIPFFQIFSGKTARDRALEMFSFLKVWDTEENTGILIYILLSEKKIVTLADRGIYKKIGQERLNLISSKIGEGFRSKAPKDAILTGIKELTEELSKHFPARKKNPNEISNEPYIS</sequence>
<comment type="caution">
    <text evidence="2">The sequence shown here is derived from an EMBL/GenBank/DDBJ whole genome shotgun (WGS) entry which is preliminary data.</text>
</comment>
<dbReference type="InterPro" id="IPR007621">
    <property type="entry name" value="TPM_dom"/>
</dbReference>